<dbReference type="EMBL" id="PSWU01000013">
    <property type="protein sequence ID" value="PPI13875.1"/>
    <property type="molecule type" value="Genomic_DNA"/>
</dbReference>
<evidence type="ECO:0008006" key="3">
    <source>
        <dbReference type="Google" id="ProtNLM"/>
    </source>
</evidence>
<accession>A0A2S5Y574</accession>
<gene>
    <name evidence="1" type="ORF">C5C51_09215</name>
</gene>
<organism evidence="1 2">
    <name type="scientific">Rathayibacter toxicus</name>
    <dbReference type="NCBI Taxonomy" id="145458"/>
    <lineage>
        <taxon>Bacteria</taxon>
        <taxon>Bacillati</taxon>
        <taxon>Actinomycetota</taxon>
        <taxon>Actinomycetes</taxon>
        <taxon>Micrococcales</taxon>
        <taxon>Microbacteriaceae</taxon>
        <taxon>Rathayibacter</taxon>
    </lineage>
</organism>
<dbReference type="SUPFAM" id="SSF53795">
    <property type="entry name" value="PEP carboxykinase-like"/>
    <property type="match status" value="1"/>
</dbReference>
<name>A0A2S5Y574_9MICO</name>
<protein>
    <recommendedName>
        <fullName evidence="3">PqqD family peptide modification chaperone</fullName>
    </recommendedName>
</protein>
<evidence type="ECO:0000313" key="1">
    <source>
        <dbReference type="EMBL" id="PPI13875.1"/>
    </source>
</evidence>
<proteinExistence type="predicted"/>
<sequence>MSGVEASAALRSMSISVLGVPFRVVFGSGISLDDATRITASWASCSAEHDPEAREVVAEVGIATGTSPVTGIHVRGGSIEQLEETLTSTLTIEAIGERREDLLMLHACGMANDDGRVLAFVAASGTGKTTISRALGTRYGYITDETVAVMPDGRVIPYPKPLSVKPLTGTAPKSQLAPDSLALLPVPETPLVLAGVVLLERRDPGEVARFEQVDPVKAIEDLVPQTSYLSARKRPITDLVQRLTDLGGVRRLVYSEAAEVVGLVEELFSSLGDEAPAAWREIRALPLEPPAPVAAPEPGVTLIARAPTHDALALPDGELLVFCHNQLVRLSGIGPSLWRHAGAGITSSDLVKAVRAEVGAPPPGIDPEVVVAAALEELEQLGIIVRKSLQGRHCEHLRRDHSETDPRVV</sequence>
<dbReference type="Proteomes" id="UP000237966">
    <property type="component" value="Unassembled WGS sequence"/>
</dbReference>
<evidence type="ECO:0000313" key="2">
    <source>
        <dbReference type="Proteomes" id="UP000237966"/>
    </source>
</evidence>
<dbReference type="AlphaFoldDB" id="A0A2S5Y574"/>
<reference evidence="1 2" key="1">
    <citation type="submission" date="2018-02" db="EMBL/GenBank/DDBJ databases">
        <title>Bacteriophage NCPPB3778 and a type I-E CRISPR drive the evolution of the US Biological Select Agent, Rathayibacter toxicus.</title>
        <authorList>
            <person name="Davis E.W.II."/>
            <person name="Tabima J.F."/>
            <person name="Weisberg A.J."/>
            <person name="Lopes L.D."/>
            <person name="Wiseman M.S."/>
            <person name="Wiseman M.S."/>
            <person name="Pupko T."/>
            <person name="Belcher M.S."/>
            <person name="Sechler A.J."/>
            <person name="Tancos M.A."/>
            <person name="Schroeder B.K."/>
            <person name="Murray T.D."/>
            <person name="Luster D.G."/>
            <person name="Schneider W.L."/>
            <person name="Rogers E."/>
            <person name="Andreote F.D."/>
            <person name="Grunwald N.J."/>
            <person name="Putnam M.L."/>
            <person name="Chang J.H."/>
        </authorList>
    </citation>
    <scope>NUCLEOTIDE SEQUENCE [LARGE SCALE GENOMIC DNA]</scope>
    <source>
        <strain evidence="1 2">FH99</strain>
    </source>
</reference>
<comment type="caution">
    <text evidence="1">The sequence shown here is derived from an EMBL/GenBank/DDBJ whole genome shotgun (WGS) entry which is preliminary data.</text>
</comment>